<dbReference type="SUPFAM" id="SSF56112">
    <property type="entry name" value="Protein kinase-like (PK-like)"/>
    <property type="match status" value="1"/>
</dbReference>
<evidence type="ECO:0000256" key="14">
    <source>
        <dbReference type="ARBA" id="ARBA00023157"/>
    </source>
</evidence>
<dbReference type="PROSITE" id="PS50927">
    <property type="entry name" value="BULB_LECTIN"/>
    <property type="match status" value="1"/>
</dbReference>
<evidence type="ECO:0000256" key="8">
    <source>
        <dbReference type="ARBA" id="ARBA00022734"/>
    </source>
</evidence>
<dbReference type="InterPro" id="IPR001480">
    <property type="entry name" value="Bulb-type_lectin_dom"/>
</dbReference>
<dbReference type="PIRSF" id="PIRSF000641">
    <property type="entry name" value="SRK"/>
    <property type="match status" value="1"/>
</dbReference>
<dbReference type="GO" id="GO:0005524">
    <property type="term" value="F:ATP binding"/>
    <property type="evidence" value="ECO:0007669"/>
    <property type="project" value="UniProtKB-UniRule"/>
</dbReference>
<dbReference type="PROSITE" id="PS50011">
    <property type="entry name" value="PROTEIN_KINASE_DOM"/>
    <property type="match status" value="1"/>
</dbReference>
<comment type="subcellular location">
    <subcellularLocation>
        <location evidence="1">Membrane</location>
        <topology evidence="1">Single-pass type I membrane protein</topology>
    </subcellularLocation>
</comment>
<keyword evidence="10 19" id="KW-0418">Kinase</keyword>
<keyword evidence="9 19" id="KW-0547">Nucleotide-binding</keyword>
<dbReference type="Gene3D" id="1.10.510.10">
    <property type="entry name" value="Transferase(Phosphotransferase) domain 1"/>
    <property type="match status" value="1"/>
</dbReference>
<dbReference type="SMART" id="SM00220">
    <property type="entry name" value="S_TKc"/>
    <property type="match status" value="1"/>
</dbReference>
<dbReference type="PROSITE" id="PS00107">
    <property type="entry name" value="PROTEIN_KINASE_ATP"/>
    <property type="match status" value="1"/>
</dbReference>
<dbReference type="InterPro" id="IPR051343">
    <property type="entry name" value="G-type_lectin_kinases/EP1-like"/>
</dbReference>
<dbReference type="InterPro" id="IPR008271">
    <property type="entry name" value="Ser/Thr_kinase_AS"/>
</dbReference>
<proteinExistence type="inferred from homology"/>
<dbReference type="OrthoDB" id="4062651at2759"/>
<comment type="similarity">
    <text evidence="19">Belongs to the protein kinase superfamily. Ser/Thr protein kinase family.</text>
</comment>
<evidence type="ECO:0000256" key="5">
    <source>
        <dbReference type="ARBA" id="ARBA00022679"/>
    </source>
</evidence>
<dbReference type="PANTHER" id="PTHR47976:SF30">
    <property type="entry name" value="RECEPTOR-LIKE SERINE_THREONINE-PROTEIN KINASE"/>
    <property type="match status" value="1"/>
</dbReference>
<dbReference type="Pfam" id="PF01453">
    <property type="entry name" value="B_lectin"/>
    <property type="match status" value="1"/>
</dbReference>
<keyword evidence="11 19" id="KW-0067">ATP-binding</keyword>
<evidence type="ECO:0000256" key="6">
    <source>
        <dbReference type="ARBA" id="ARBA00022692"/>
    </source>
</evidence>
<dbReference type="Gene3D" id="3.30.200.20">
    <property type="entry name" value="Phosphorylase Kinase, domain 1"/>
    <property type="match status" value="1"/>
</dbReference>
<feature type="binding site" evidence="20">
    <location>
        <position position="557"/>
    </location>
    <ligand>
        <name>ATP</name>
        <dbReference type="ChEBI" id="CHEBI:30616"/>
    </ligand>
</feature>
<keyword evidence="5 19" id="KW-0808">Transferase</keyword>
<keyword evidence="2 19" id="KW-0723">Serine/threonine-protein kinase</keyword>
<dbReference type="Pfam" id="PF08276">
    <property type="entry name" value="PAN_2"/>
    <property type="match status" value="1"/>
</dbReference>
<keyword evidence="4" id="KW-0597">Phosphoprotein</keyword>
<dbReference type="InterPro" id="IPR000719">
    <property type="entry name" value="Prot_kinase_dom"/>
</dbReference>
<evidence type="ECO:0000256" key="4">
    <source>
        <dbReference type="ARBA" id="ARBA00022553"/>
    </source>
</evidence>
<evidence type="ECO:0000256" key="21">
    <source>
        <dbReference type="SAM" id="Phobius"/>
    </source>
</evidence>
<comment type="caution">
    <text evidence="25">The sequence shown here is derived from an EMBL/GenBank/DDBJ whole genome shotgun (WGS) entry which is preliminary data.</text>
</comment>
<sequence length="844" mass="94103">MAKPSLCLIISLDIIITIFIFSVHLNNAQSVKYHPEANLSTTWINNNPTIYINSTNVFAGFQMTPVLSLSNTSQFVSGFYCFSNESSCFFGIVIFAERYDLEDYTIVNAPRLVWSANRDRPVETNATLKFTGTGDLILEDADGDMVWSTNTGGKSVMGIRFTESGNLVLFDRNNARVWQSFDHPTDSLLIGQKLVSGQKLIARTSSSDCSQGLFWLSIRYRLLSGYFEANPPLVYYETILEGISNFTDSEEEYVVFKNGSFNGQSIALGSTAQFMRLEPDGHLRVYEWGGAEWNTVADLLTSGIGECGYPMACGKYGICSLNGQCGCLEGSNNETRNFNQINYKQPNLGCSLVTPITCNDSQYHSLLELNNTSYFILNSPYITEMNEKIQLEDCKNACLRNCSCKAALFVYEIFDFTLRRGCSLLFDVFSLINNEGGSTNVSVFLKLQNSPTKQPTSPIDFPQKKSRRGTIVLGSSLGALFGVCLLVGSCILVFKRKRELEELDDEFSVDKVPGMPTRFSYGDLKTATNDFNDKLGEGGFGSVFQGTLSDGTEVAVKRLDGLSQIKKSFLAEVETIGSIHHVNLVRLTGFCSEKSHRLLVYEYMPNGSLDRWIFRQEHTLGWKSRKNIILDVAKGLAYLHEECRQKIYHLDIKPQNILLDDHFNAKISDFGLSKLIDKDRSQVVTTLRGTPGYLAPESLSSFITEKVDVYSFGVVLLEILCGRKNLDRFQPEEDMHLLSLFKRKAEEGMLLDLVDNHNDEMQLHGAEVVEMMRLAVWCLQGDFTRRPSMSVVVKVLEGSVDVENNLEYSFTSPAVPRTIAAAGHIEGVISAGTPPLPSTLSGLR</sequence>
<feature type="transmembrane region" description="Helical" evidence="21">
    <location>
        <begin position="471"/>
        <end position="494"/>
    </location>
</feature>
<dbReference type="CDD" id="cd00028">
    <property type="entry name" value="B_lectin"/>
    <property type="match status" value="1"/>
</dbReference>
<feature type="domain" description="Bulb-type lectin" evidence="23">
    <location>
        <begin position="60"/>
        <end position="182"/>
    </location>
</feature>
<dbReference type="InterPro" id="IPR003609">
    <property type="entry name" value="Pan_app"/>
</dbReference>
<organism evidence="25 26">
    <name type="scientific">Rhododendron simsii</name>
    <name type="common">Sims's rhododendron</name>
    <dbReference type="NCBI Taxonomy" id="118357"/>
    <lineage>
        <taxon>Eukaryota</taxon>
        <taxon>Viridiplantae</taxon>
        <taxon>Streptophyta</taxon>
        <taxon>Embryophyta</taxon>
        <taxon>Tracheophyta</taxon>
        <taxon>Spermatophyta</taxon>
        <taxon>Magnoliopsida</taxon>
        <taxon>eudicotyledons</taxon>
        <taxon>Gunneridae</taxon>
        <taxon>Pentapetalae</taxon>
        <taxon>asterids</taxon>
        <taxon>Ericales</taxon>
        <taxon>Ericaceae</taxon>
        <taxon>Ericoideae</taxon>
        <taxon>Rhodoreae</taxon>
        <taxon>Rhododendron</taxon>
    </lineage>
</organism>
<comment type="catalytic activity">
    <reaction evidence="18 19">
        <text>L-seryl-[protein] + ATP = O-phospho-L-seryl-[protein] + ADP + H(+)</text>
        <dbReference type="Rhea" id="RHEA:17989"/>
        <dbReference type="Rhea" id="RHEA-COMP:9863"/>
        <dbReference type="Rhea" id="RHEA-COMP:11604"/>
        <dbReference type="ChEBI" id="CHEBI:15378"/>
        <dbReference type="ChEBI" id="CHEBI:29999"/>
        <dbReference type="ChEBI" id="CHEBI:30616"/>
        <dbReference type="ChEBI" id="CHEBI:83421"/>
        <dbReference type="ChEBI" id="CHEBI:456216"/>
        <dbReference type="EC" id="2.7.11.1"/>
    </reaction>
</comment>
<evidence type="ECO:0000256" key="7">
    <source>
        <dbReference type="ARBA" id="ARBA00022729"/>
    </source>
</evidence>
<evidence type="ECO:0000256" key="19">
    <source>
        <dbReference type="PIRNR" id="PIRNR000641"/>
    </source>
</evidence>
<keyword evidence="16" id="KW-0325">Glycoprotein</keyword>
<dbReference type="SUPFAM" id="SSF51110">
    <property type="entry name" value="alpha-D-mannose-specific plant lectins"/>
    <property type="match status" value="1"/>
</dbReference>
<dbReference type="AlphaFoldDB" id="A0A834GUE3"/>
<evidence type="ECO:0000259" key="23">
    <source>
        <dbReference type="PROSITE" id="PS50927"/>
    </source>
</evidence>
<keyword evidence="26" id="KW-1185">Reference proteome</keyword>
<name>A0A834GUE3_RHOSS</name>
<evidence type="ECO:0000256" key="1">
    <source>
        <dbReference type="ARBA" id="ARBA00004479"/>
    </source>
</evidence>
<dbReference type="FunFam" id="3.30.200.20:FF:000178">
    <property type="entry name" value="serine/threonine-protein kinase PBS1-like"/>
    <property type="match status" value="1"/>
</dbReference>
<dbReference type="GO" id="GO:0004674">
    <property type="term" value="F:protein serine/threonine kinase activity"/>
    <property type="evidence" value="ECO:0007669"/>
    <property type="project" value="UniProtKB-KW"/>
</dbReference>
<dbReference type="EC" id="2.7.11.1" evidence="19"/>
<evidence type="ECO:0000256" key="11">
    <source>
        <dbReference type="ARBA" id="ARBA00022840"/>
    </source>
</evidence>
<keyword evidence="15" id="KW-0675">Receptor</keyword>
<dbReference type="PANTHER" id="PTHR47976">
    <property type="entry name" value="G-TYPE LECTIN S-RECEPTOR-LIKE SERINE/THREONINE-PROTEIN KINASE SD2-5"/>
    <property type="match status" value="1"/>
</dbReference>
<keyword evidence="14" id="KW-1015">Disulfide bond</keyword>
<accession>A0A834GUE3</accession>
<dbReference type="SMART" id="SM00108">
    <property type="entry name" value="B_lectin"/>
    <property type="match status" value="1"/>
</dbReference>
<evidence type="ECO:0000256" key="20">
    <source>
        <dbReference type="PROSITE-ProRule" id="PRU10141"/>
    </source>
</evidence>
<reference evidence="25" key="1">
    <citation type="submission" date="2019-11" db="EMBL/GenBank/DDBJ databases">
        <authorList>
            <person name="Liu Y."/>
            <person name="Hou J."/>
            <person name="Li T.-Q."/>
            <person name="Guan C.-H."/>
            <person name="Wu X."/>
            <person name="Wu H.-Z."/>
            <person name="Ling F."/>
            <person name="Zhang R."/>
            <person name="Shi X.-G."/>
            <person name="Ren J.-P."/>
            <person name="Chen E.-F."/>
            <person name="Sun J.-M."/>
        </authorList>
    </citation>
    <scope>NUCLEOTIDE SEQUENCE</scope>
    <source>
        <strain evidence="25">Adult_tree_wgs_1</strain>
        <tissue evidence="25">Leaves</tissue>
    </source>
</reference>
<evidence type="ECO:0000256" key="3">
    <source>
        <dbReference type="ARBA" id="ARBA00022536"/>
    </source>
</evidence>
<dbReference type="InterPro" id="IPR024171">
    <property type="entry name" value="SRK-like_kinase"/>
</dbReference>
<evidence type="ECO:0000313" key="25">
    <source>
        <dbReference type="EMBL" id="KAF7141334.1"/>
    </source>
</evidence>
<keyword evidence="6 21" id="KW-0812">Transmembrane</keyword>
<dbReference type="EMBL" id="WJXA01000006">
    <property type="protein sequence ID" value="KAF7141334.1"/>
    <property type="molecule type" value="Genomic_DNA"/>
</dbReference>
<evidence type="ECO:0000256" key="18">
    <source>
        <dbReference type="ARBA" id="ARBA00048679"/>
    </source>
</evidence>
<dbReference type="InterPro" id="IPR011009">
    <property type="entry name" value="Kinase-like_dom_sf"/>
</dbReference>
<dbReference type="PROSITE" id="PS00108">
    <property type="entry name" value="PROTEIN_KINASE_ST"/>
    <property type="match status" value="1"/>
</dbReference>
<comment type="catalytic activity">
    <reaction evidence="17 19">
        <text>L-threonyl-[protein] + ATP = O-phospho-L-threonyl-[protein] + ADP + H(+)</text>
        <dbReference type="Rhea" id="RHEA:46608"/>
        <dbReference type="Rhea" id="RHEA-COMP:11060"/>
        <dbReference type="Rhea" id="RHEA-COMP:11605"/>
        <dbReference type="ChEBI" id="CHEBI:15378"/>
        <dbReference type="ChEBI" id="CHEBI:30013"/>
        <dbReference type="ChEBI" id="CHEBI:30616"/>
        <dbReference type="ChEBI" id="CHEBI:61977"/>
        <dbReference type="ChEBI" id="CHEBI:456216"/>
        <dbReference type="EC" id="2.7.11.1"/>
    </reaction>
</comment>
<dbReference type="Gene3D" id="2.90.10.10">
    <property type="entry name" value="Bulb-type lectin domain"/>
    <property type="match status" value="1"/>
</dbReference>
<evidence type="ECO:0000259" key="22">
    <source>
        <dbReference type="PROSITE" id="PS50011"/>
    </source>
</evidence>
<dbReference type="Pfam" id="PF00069">
    <property type="entry name" value="Pkinase"/>
    <property type="match status" value="1"/>
</dbReference>
<keyword evidence="7" id="KW-0732">Signal</keyword>
<dbReference type="InterPro" id="IPR036426">
    <property type="entry name" value="Bulb-type_lectin_dom_sf"/>
</dbReference>
<evidence type="ECO:0000256" key="9">
    <source>
        <dbReference type="ARBA" id="ARBA00022741"/>
    </source>
</evidence>
<keyword evidence="13 21" id="KW-0472">Membrane</keyword>
<dbReference type="InterPro" id="IPR017441">
    <property type="entry name" value="Protein_kinase_ATP_BS"/>
</dbReference>
<feature type="domain" description="Protein kinase" evidence="22">
    <location>
        <begin position="529"/>
        <end position="811"/>
    </location>
</feature>
<evidence type="ECO:0000256" key="10">
    <source>
        <dbReference type="ARBA" id="ARBA00022777"/>
    </source>
</evidence>
<evidence type="ECO:0000259" key="24">
    <source>
        <dbReference type="PROSITE" id="PS50948"/>
    </source>
</evidence>
<dbReference type="CDD" id="cd14066">
    <property type="entry name" value="STKc_IRAK"/>
    <property type="match status" value="1"/>
</dbReference>
<keyword evidence="3" id="KW-0245">EGF-like domain</keyword>
<evidence type="ECO:0000256" key="16">
    <source>
        <dbReference type="ARBA" id="ARBA00023180"/>
    </source>
</evidence>
<dbReference type="FunFam" id="2.90.10.10:FF:000039">
    <property type="entry name" value="G-type lectin S-receptor-like serine/threonine-protein kinase SD2-5"/>
    <property type="match status" value="1"/>
</dbReference>
<feature type="domain" description="Apple" evidence="24">
    <location>
        <begin position="358"/>
        <end position="448"/>
    </location>
</feature>
<dbReference type="GO" id="GO:0016020">
    <property type="term" value="C:membrane"/>
    <property type="evidence" value="ECO:0007669"/>
    <property type="project" value="UniProtKB-SubCell"/>
</dbReference>
<dbReference type="GO" id="GO:0030246">
    <property type="term" value="F:carbohydrate binding"/>
    <property type="evidence" value="ECO:0007669"/>
    <property type="project" value="UniProtKB-KW"/>
</dbReference>
<keyword evidence="12 21" id="KW-1133">Transmembrane helix</keyword>
<evidence type="ECO:0000256" key="13">
    <source>
        <dbReference type="ARBA" id="ARBA00023136"/>
    </source>
</evidence>
<dbReference type="Proteomes" id="UP000626092">
    <property type="component" value="Unassembled WGS sequence"/>
</dbReference>
<dbReference type="FunFam" id="1.10.510.10:FF:000248">
    <property type="entry name" value="S-receptor-like kinase 5"/>
    <property type="match status" value="1"/>
</dbReference>
<keyword evidence="8" id="KW-0430">Lectin</keyword>
<evidence type="ECO:0000256" key="2">
    <source>
        <dbReference type="ARBA" id="ARBA00022527"/>
    </source>
</evidence>
<protein>
    <recommendedName>
        <fullName evidence="19">Receptor-like serine/threonine-protein kinase</fullName>
        <ecNumber evidence="19">2.7.11.1</ecNumber>
    </recommendedName>
</protein>
<evidence type="ECO:0000313" key="26">
    <source>
        <dbReference type="Proteomes" id="UP000626092"/>
    </source>
</evidence>
<evidence type="ECO:0000256" key="12">
    <source>
        <dbReference type="ARBA" id="ARBA00022989"/>
    </source>
</evidence>
<dbReference type="PROSITE" id="PS50948">
    <property type="entry name" value="PAN"/>
    <property type="match status" value="1"/>
</dbReference>
<feature type="transmembrane region" description="Helical" evidence="21">
    <location>
        <begin position="7"/>
        <end position="25"/>
    </location>
</feature>
<evidence type="ECO:0000256" key="15">
    <source>
        <dbReference type="ARBA" id="ARBA00023170"/>
    </source>
</evidence>
<evidence type="ECO:0000256" key="17">
    <source>
        <dbReference type="ARBA" id="ARBA00047899"/>
    </source>
</evidence>
<gene>
    <name evidence="25" type="ORF">RHSIM_Rhsim06G0123800</name>
</gene>